<keyword evidence="5" id="KW-1185">Reference proteome</keyword>
<evidence type="ECO:0000259" key="3">
    <source>
        <dbReference type="Pfam" id="PF02525"/>
    </source>
</evidence>
<dbReference type="InterPro" id="IPR029039">
    <property type="entry name" value="Flavoprotein-like_sf"/>
</dbReference>
<feature type="domain" description="Flavodoxin-like fold" evidence="3">
    <location>
        <begin position="1"/>
        <end position="137"/>
    </location>
</feature>
<reference evidence="4 5" key="1">
    <citation type="submission" date="2019-06" db="EMBL/GenBank/DDBJ databases">
        <title>New taxonomy in bacterial strain CC-CFT640, isolated from vineyard.</title>
        <authorList>
            <person name="Lin S.-Y."/>
            <person name="Tsai C.-F."/>
            <person name="Young C.-C."/>
        </authorList>
    </citation>
    <scope>NUCLEOTIDE SEQUENCE [LARGE SCALE GENOMIC DNA]</scope>
    <source>
        <strain evidence="4 5">CC-CFT640</strain>
    </source>
</reference>
<dbReference type="AlphaFoldDB" id="A0A5C8PU65"/>
<organism evidence="4 5">
    <name type="scientific">Vineibacter terrae</name>
    <dbReference type="NCBI Taxonomy" id="2586908"/>
    <lineage>
        <taxon>Bacteria</taxon>
        <taxon>Pseudomonadati</taxon>
        <taxon>Pseudomonadota</taxon>
        <taxon>Alphaproteobacteria</taxon>
        <taxon>Hyphomicrobiales</taxon>
        <taxon>Vineibacter</taxon>
    </lineage>
</organism>
<protein>
    <submittedName>
        <fullName evidence="4">NAD(P)H-dependent oxidoreductase</fullName>
    </submittedName>
</protein>
<keyword evidence="2" id="KW-0560">Oxidoreductase</keyword>
<gene>
    <name evidence="4" type="ORF">FHP25_04300</name>
</gene>
<sequence length="196" mass="22184">MRIQVVHCHPLTDSYNHALFQAIVTALEQGGHEVIATDLYREEFAPAMSPRERRSYHSGAYDDAAVSAYAETLRRIDGIIFCFPHWWFSMPAVLKGYVDRVWGPGIAFEHDPAGGRIVPSLTHVRLFGVVTSYGSPWWVTRLLAGDPGRKVMMRALKPMCGKRARSFYLAHYDMDRSTAASRQAFVERVRAVVSRI</sequence>
<dbReference type="EMBL" id="VDUZ01000003">
    <property type="protein sequence ID" value="TXL81756.1"/>
    <property type="molecule type" value="Genomic_DNA"/>
</dbReference>
<comment type="caution">
    <text evidence="4">The sequence shown here is derived from an EMBL/GenBank/DDBJ whole genome shotgun (WGS) entry which is preliminary data.</text>
</comment>
<evidence type="ECO:0000256" key="2">
    <source>
        <dbReference type="ARBA" id="ARBA00023002"/>
    </source>
</evidence>
<dbReference type="SUPFAM" id="SSF52218">
    <property type="entry name" value="Flavoproteins"/>
    <property type="match status" value="1"/>
</dbReference>
<dbReference type="InterPro" id="IPR003680">
    <property type="entry name" value="Flavodoxin_fold"/>
</dbReference>
<dbReference type="InterPro" id="IPR051545">
    <property type="entry name" value="NAD(P)H_dehydrogenase_qn"/>
</dbReference>
<dbReference type="Gene3D" id="3.40.50.360">
    <property type="match status" value="1"/>
</dbReference>
<proteinExistence type="inferred from homology"/>
<dbReference type="Pfam" id="PF02525">
    <property type="entry name" value="Flavodoxin_2"/>
    <property type="match status" value="1"/>
</dbReference>
<dbReference type="OrthoDB" id="9798454at2"/>
<name>A0A5C8PU65_9HYPH</name>
<dbReference type="RefSeq" id="WP_147845662.1">
    <property type="nucleotide sequence ID" value="NZ_VDUZ01000003.1"/>
</dbReference>
<evidence type="ECO:0000313" key="4">
    <source>
        <dbReference type="EMBL" id="TXL81756.1"/>
    </source>
</evidence>
<dbReference type="PANTHER" id="PTHR10204">
    <property type="entry name" value="NAD P H OXIDOREDUCTASE-RELATED"/>
    <property type="match status" value="1"/>
</dbReference>
<dbReference type="Proteomes" id="UP000321638">
    <property type="component" value="Unassembled WGS sequence"/>
</dbReference>
<evidence type="ECO:0000313" key="5">
    <source>
        <dbReference type="Proteomes" id="UP000321638"/>
    </source>
</evidence>
<accession>A0A5C8PU65</accession>
<dbReference type="GO" id="GO:0005829">
    <property type="term" value="C:cytosol"/>
    <property type="evidence" value="ECO:0007669"/>
    <property type="project" value="TreeGrafter"/>
</dbReference>
<evidence type="ECO:0000256" key="1">
    <source>
        <dbReference type="ARBA" id="ARBA00006252"/>
    </source>
</evidence>
<dbReference type="PANTHER" id="PTHR10204:SF34">
    <property type="entry name" value="NAD(P)H DEHYDROGENASE [QUINONE] 1 ISOFORM 1"/>
    <property type="match status" value="1"/>
</dbReference>
<comment type="similarity">
    <text evidence="1">Belongs to the NAD(P)H dehydrogenase (quinone) family.</text>
</comment>
<dbReference type="GO" id="GO:0003955">
    <property type="term" value="F:NAD(P)H dehydrogenase (quinone) activity"/>
    <property type="evidence" value="ECO:0007669"/>
    <property type="project" value="TreeGrafter"/>
</dbReference>